<comment type="caution">
    <text evidence="2">The sequence shown here is derived from an EMBL/GenBank/DDBJ whole genome shotgun (WGS) entry which is preliminary data.</text>
</comment>
<feature type="compositionally biased region" description="Basic and acidic residues" evidence="1">
    <location>
        <begin position="443"/>
        <end position="463"/>
    </location>
</feature>
<protein>
    <submittedName>
        <fullName evidence="2">Uncharacterized protein</fullName>
    </submittedName>
</protein>
<dbReference type="AlphaFoldDB" id="A0A2I0ICQ7"/>
<feature type="region of interest" description="Disordered" evidence="1">
    <location>
        <begin position="443"/>
        <end position="473"/>
    </location>
</feature>
<proteinExistence type="predicted"/>
<feature type="compositionally biased region" description="Basic and acidic residues" evidence="1">
    <location>
        <begin position="12"/>
        <end position="25"/>
    </location>
</feature>
<reference evidence="2 3" key="1">
    <citation type="submission" date="2017-11" db="EMBL/GenBank/DDBJ databases">
        <title>De-novo sequencing of pomegranate (Punica granatum L.) genome.</title>
        <authorList>
            <person name="Akparov Z."/>
            <person name="Amiraslanov A."/>
            <person name="Hajiyeva S."/>
            <person name="Abbasov M."/>
            <person name="Kaur K."/>
            <person name="Hamwieh A."/>
            <person name="Solovyev V."/>
            <person name="Salamov A."/>
            <person name="Braich B."/>
            <person name="Kosarev P."/>
            <person name="Mahmoud A."/>
            <person name="Hajiyev E."/>
            <person name="Babayeva S."/>
            <person name="Izzatullayeva V."/>
            <person name="Mammadov A."/>
            <person name="Mammadov A."/>
            <person name="Sharifova S."/>
            <person name="Ojaghi J."/>
            <person name="Eynullazada K."/>
            <person name="Bayramov B."/>
            <person name="Abdulazimova A."/>
            <person name="Shahmuradov I."/>
        </authorList>
    </citation>
    <scope>NUCLEOTIDE SEQUENCE [LARGE SCALE GENOMIC DNA]</scope>
    <source>
        <strain evidence="3">cv. AG2017</strain>
        <tissue evidence="2">Leaf</tissue>
    </source>
</reference>
<dbReference type="Proteomes" id="UP000233551">
    <property type="component" value="Unassembled WGS sequence"/>
</dbReference>
<evidence type="ECO:0000313" key="2">
    <source>
        <dbReference type="EMBL" id="PKI41778.1"/>
    </source>
</evidence>
<feature type="compositionally biased region" description="Basic and acidic residues" evidence="1">
    <location>
        <begin position="44"/>
        <end position="55"/>
    </location>
</feature>
<keyword evidence="3" id="KW-1185">Reference proteome</keyword>
<sequence>MNLRGTFTKNRYHNDSRAPHNDSRAPQDIQGTLRKSRSQVPRPPRADGHRQRETSQRSPTGHKGHRNECQDAQRAIGDRGMLNSAPNVQIGQNRLSRRRVARTFVHTTHGFGTFGSAHGHLDLPLRSPTNSVSHRAVAGTSVPTRFPETGGRGKRRDNLPLPTSLTYNLASIPTLAFPYTLRALPLPTSFGLALYCFPDFVSTDFVSALLLSGLRVRFTAFRTRVHGLRVRFTAFRTSRPLYCFPDFAFTDFASTDFAFALLLSGLRVRFTVFRTSHPFYCFPDFASALLLSGLRFRFTAFWTSRPVYCFLDFASTDFASPLLLFGLRVHGLRVRFTAFWTLRPRISRPLYCFLDFASTDFASTDFAPGLLLSGLRVHGLRARFTDFWTSRPLYRFPDFASTFTAFRTSRGVSYHGERRQKRSPGPIKGASLDLWLHPLTEHATKEGQANHRSTERCPIRDSKNPSQCQSDQRHVRGHFRGIPHKPGHPDLSRTPFLTRLPGPATLTSKRPPKTGLQALRDHRGHGTSFRRPFGTLQSSPRDVSVIPHLRPPSSHSSRRKNRVPWVIRAHTGPLRVPFRPTTSASRAITFKGFLTTLSLPREEVVTVRGPINHAQPPFHHYSLTGFFVSIPNFFSLFWVCLGFGTFGSTHGHLDLPLRSPTNPVSHRAVAGTSVPTRFPRDCRHCASFGSFHP</sequence>
<evidence type="ECO:0000256" key="1">
    <source>
        <dbReference type="SAM" id="MobiDB-lite"/>
    </source>
</evidence>
<accession>A0A2I0ICQ7</accession>
<evidence type="ECO:0000313" key="3">
    <source>
        <dbReference type="Proteomes" id="UP000233551"/>
    </source>
</evidence>
<organism evidence="2 3">
    <name type="scientific">Punica granatum</name>
    <name type="common">Pomegranate</name>
    <dbReference type="NCBI Taxonomy" id="22663"/>
    <lineage>
        <taxon>Eukaryota</taxon>
        <taxon>Viridiplantae</taxon>
        <taxon>Streptophyta</taxon>
        <taxon>Embryophyta</taxon>
        <taxon>Tracheophyta</taxon>
        <taxon>Spermatophyta</taxon>
        <taxon>Magnoliopsida</taxon>
        <taxon>eudicotyledons</taxon>
        <taxon>Gunneridae</taxon>
        <taxon>Pentapetalae</taxon>
        <taxon>rosids</taxon>
        <taxon>malvids</taxon>
        <taxon>Myrtales</taxon>
        <taxon>Lythraceae</taxon>
        <taxon>Punica</taxon>
    </lineage>
</organism>
<gene>
    <name evidence="2" type="ORF">CRG98_037830</name>
</gene>
<name>A0A2I0ICQ7_PUNGR</name>
<feature type="region of interest" description="Disordered" evidence="1">
    <location>
        <begin position="501"/>
        <end position="562"/>
    </location>
</feature>
<feature type="region of interest" description="Disordered" evidence="1">
    <location>
        <begin position="1"/>
        <end position="68"/>
    </location>
</feature>
<dbReference type="EMBL" id="PGOL01003299">
    <property type="protein sequence ID" value="PKI41778.1"/>
    <property type="molecule type" value="Genomic_DNA"/>
</dbReference>